<feature type="region of interest" description="Disordered" evidence="1">
    <location>
        <begin position="354"/>
        <end position="384"/>
    </location>
</feature>
<dbReference type="EMBL" id="WIUZ02000002">
    <property type="protein sequence ID" value="KAF9791307.1"/>
    <property type="molecule type" value="Genomic_DNA"/>
</dbReference>
<name>A0A9P6HPD8_9AGAM</name>
<accession>A0A9P6HPD8</accession>
<proteinExistence type="predicted"/>
<organism evidence="2 3">
    <name type="scientific">Thelephora terrestris</name>
    <dbReference type="NCBI Taxonomy" id="56493"/>
    <lineage>
        <taxon>Eukaryota</taxon>
        <taxon>Fungi</taxon>
        <taxon>Dikarya</taxon>
        <taxon>Basidiomycota</taxon>
        <taxon>Agaricomycotina</taxon>
        <taxon>Agaricomycetes</taxon>
        <taxon>Thelephorales</taxon>
        <taxon>Thelephoraceae</taxon>
        <taxon>Thelephora</taxon>
    </lineage>
</organism>
<dbReference type="Proteomes" id="UP000736335">
    <property type="component" value="Unassembled WGS sequence"/>
</dbReference>
<sequence length="441" mass="49073">MSSDLFVQVPSEPLPQGTSITAKIVSGPSPIQPPGVIELQDAFHRVLQSGLASLPEDGPYDAETPDFNHPGTTTELITNLAFDHSRAVDFRSHEDLFCPLNFSEPHWGVEFGRPGDIEYMVRIPENWDPTDSKARSIGFLHGLGFGIIHYSVFIIKLLQSHRIFHPTYVQPLGRRSMAEGIFGTMREYGFVPEDNESREVTAGDQRTGVTVPRHSNGSFTHAWMLKAFPRLISRSCFIDPVMFCLREGDICYNFLYKIRKTASQTSFPDISIDHGLARGTLVNVFFRILQSLDCRKPQASGSSKFHPDFRLRRIGPKDLVLAAVQLFWIIGIVDTSAALALTTKPSLSVKQEAGQPRNTAFYSRHDQDDLGKINTRSPPSSSSDLCLSRCSRSFGAQITAGQALRPPKTAPFDRLGWVDLLPILPLATLVEDQPKHLCREG</sequence>
<reference evidence="2" key="2">
    <citation type="submission" date="2020-11" db="EMBL/GenBank/DDBJ databases">
        <authorList>
            <consortium name="DOE Joint Genome Institute"/>
            <person name="Kuo A."/>
            <person name="Miyauchi S."/>
            <person name="Kiss E."/>
            <person name="Drula E."/>
            <person name="Kohler A."/>
            <person name="Sanchez-Garcia M."/>
            <person name="Andreopoulos B."/>
            <person name="Barry K.W."/>
            <person name="Bonito G."/>
            <person name="Buee M."/>
            <person name="Carver A."/>
            <person name="Chen C."/>
            <person name="Cichocki N."/>
            <person name="Clum A."/>
            <person name="Culley D."/>
            <person name="Crous P.W."/>
            <person name="Fauchery L."/>
            <person name="Girlanda M."/>
            <person name="Hayes R."/>
            <person name="Keri Z."/>
            <person name="Labutti K."/>
            <person name="Lipzen A."/>
            <person name="Lombard V."/>
            <person name="Magnuson J."/>
            <person name="Maillard F."/>
            <person name="Morin E."/>
            <person name="Murat C."/>
            <person name="Nolan M."/>
            <person name="Ohm R."/>
            <person name="Pangilinan J."/>
            <person name="Pereira M."/>
            <person name="Perotto S."/>
            <person name="Peter M."/>
            <person name="Riley R."/>
            <person name="Sitrit Y."/>
            <person name="Stielow B."/>
            <person name="Szollosi G."/>
            <person name="Zifcakova L."/>
            <person name="Stursova M."/>
            <person name="Spatafora J.W."/>
            <person name="Tedersoo L."/>
            <person name="Vaario L.-M."/>
            <person name="Yamada A."/>
            <person name="Yan M."/>
            <person name="Wang P."/>
            <person name="Xu J."/>
            <person name="Bruns T."/>
            <person name="Baldrian P."/>
            <person name="Vilgalys R."/>
            <person name="Henrissat B."/>
            <person name="Grigoriev I.V."/>
            <person name="Hibbett D."/>
            <person name="Nagy L.G."/>
            <person name="Martin F.M."/>
        </authorList>
    </citation>
    <scope>NUCLEOTIDE SEQUENCE</scope>
    <source>
        <strain evidence="2">UH-Tt-Lm1</strain>
    </source>
</reference>
<evidence type="ECO:0000256" key="1">
    <source>
        <dbReference type="SAM" id="MobiDB-lite"/>
    </source>
</evidence>
<comment type="caution">
    <text evidence="2">The sequence shown here is derived from an EMBL/GenBank/DDBJ whole genome shotgun (WGS) entry which is preliminary data.</text>
</comment>
<dbReference type="AlphaFoldDB" id="A0A9P6HPD8"/>
<reference evidence="2" key="1">
    <citation type="journal article" date="2020" name="Nat. Commun.">
        <title>Large-scale genome sequencing of mycorrhizal fungi provides insights into the early evolution of symbiotic traits.</title>
        <authorList>
            <person name="Miyauchi S."/>
            <person name="Kiss E."/>
            <person name="Kuo A."/>
            <person name="Drula E."/>
            <person name="Kohler A."/>
            <person name="Sanchez-Garcia M."/>
            <person name="Morin E."/>
            <person name="Andreopoulos B."/>
            <person name="Barry K.W."/>
            <person name="Bonito G."/>
            <person name="Buee M."/>
            <person name="Carver A."/>
            <person name="Chen C."/>
            <person name="Cichocki N."/>
            <person name="Clum A."/>
            <person name="Culley D."/>
            <person name="Crous P.W."/>
            <person name="Fauchery L."/>
            <person name="Girlanda M."/>
            <person name="Hayes R.D."/>
            <person name="Keri Z."/>
            <person name="LaButti K."/>
            <person name="Lipzen A."/>
            <person name="Lombard V."/>
            <person name="Magnuson J."/>
            <person name="Maillard F."/>
            <person name="Murat C."/>
            <person name="Nolan M."/>
            <person name="Ohm R.A."/>
            <person name="Pangilinan J."/>
            <person name="Pereira M.F."/>
            <person name="Perotto S."/>
            <person name="Peter M."/>
            <person name="Pfister S."/>
            <person name="Riley R."/>
            <person name="Sitrit Y."/>
            <person name="Stielow J.B."/>
            <person name="Szollosi G."/>
            <person name="Zifcakova L."/>
            <person name="Stursova M."/>
            <person name="Spatafora J.W."/>
            <person name="Tedersoo L."/>
            <person name="Vaario L.M."/>
            <person name="Yamada A."/>
            <person name="Yan M."/>
            <person name="Wang P."/>
            <person name="Xu J."/>
            <person name="Bruns T."/>
            <person name="Baldrian P."/>
            <person name="Vilgalys R."/>
            <person name="Dunand C."/>
            <person name="Henrissat B."/>
            <person name="Grigoriev I.V."/>
            <person name="Hibbett D."/>
            <person name="Nagy L.G."/>
            <person name="Martin F.M."/>
        </authorList>
    </citation>
    <scope>NUCLEOTIDE SEQUENCE</scope>
    <source>
        <strain evidence="2">UH-Tt-Lm1</strain>
    </source>
</reference>
<evidence type="ECO:0000313" key="2">
    <source>
        <dbReference type="EMBL" id="KAF9791307.1"/>
    </source>
</evidence>
<gene>
    <name evidence="2" type="ORF">BJ322DRAFT_1017837</name>
</gene>
<keyword evidence="3" id="KW-1185">Reference proteome</keyword>
<evidence type="ECO:0000313" key="3">
    <source>
        <dbReference type="Proteomes" id="UP000736335"/>
    </source>
</evidence>
<dbReference type="PANTHER" id="PTHR37471">
    <property type="entry name" value="UNNAMED PRODUCT"/>
    <property type="match status" value="1"/>
</dbReference>
<dbReference type="PANTHER" id="PTHR37471:SF1">
    <property type="entry name" value="AB HYDROLASE-1 DOMAIN-CONTAINING PROTEIN"/>
    <property type="match status" value="1"/>
</dbReference>
<dbReference type="OrthoDB" id="6431331at2759"/>
<protein>
    <submittedName>
        <fullName evidence="2">Uncharacterized protein</fullName>
    </submittedName>
</protein>